<dbReference type="PROSITE" id="PS51975">
    <property type="entry name" value="RNASE_H_2"/>
    <property type="match status" value="1"/>
</dbReference>
<keyword evidence="11 14" id="KW-0255">Endonuclease</keyword>
<feature type="domain" description="RNase H type-2" evidence="17">
    <location>
        <begin position="70"/>
        <end position="253"/>
    </location>
</feature>
<evidence type="ECO:0000256" key="2">
    <source>
        <dbReference type="ARBA" id="ARBA00001946"/>
    </source>
</evidence>
<keyword evidence="19" id="KW-1185">Reference proteome</keyword>
<name>A0ABT0VFZ7_9LACO</name>
<keyword evidence="8 14" id="KW-0963">Cytoplasm</keyword>
<dbReference type="NCBIfam" id="NF000594">
    <property type="entry name" value="PRK00015.1-1"/>
    <property type="match status" value="1"/>
</dbReference>
<dbReference type="InterPro" id="IPR001352">
    <property type="entry name" value="RNase_HII/HIII"/>
</dbReference>
<comment type="catalytic activity">
    <reaction evidence="1 14 15 16">
        <text>Endonucleolytic cleavage to 5'-phosphomonoester.</text>
        <dbReference type="EC" id="3.1.26.4"/>
    </reaction>
</comment>
<feature type="binding site" evidence="14 15">
    <location>
        <position position="77"/>
    </location>
    <ligand>
        <name>a divalent metal cation</name>
        <dbReference type="ChEBI" id="CHEBI:60240"/>
    </ligand>
</feature>
<evidence type="ECO:0000256" key="15">
    <source>
        <dbReference type="PROSITE-ProRule" id="PRU01319"/>
    </source>
</evidence>
<evidence type="ECO:0000256" key="4">
    <source>
        <dbReference type="ARBA" id="ARBA00004496"/>
    </source>
</evidence>
<evidence type="ECO:0000256" key="16">
    <source>
        <dbReference type="RuleBase" id="RU003515"/>
    </source>
</evidence>
<sequence length="253" mass="27785">MATILAIKQQLATLVEPDEAFLTALKADPRKGVQAAVNNWYKQYAKQQAKLIRFEQHLQLEKELWHAGVKYIAGVDEVGRGPLAGPVVAAAVILPQDFLLVGVNDSKQLNDHQRRQLAPLIKERALAWATGVVEPPIIDEINIYEASRVAMQTAIENLELVPNHLLIDAMTVDLAIPQDKLIKGDARSASIGAASIIAKVTRDDMMAAFAKTYPGYDFAQNAGYGTKKHIAALVKYGVTPLHRKSFAPVKKYL</sequence>
<protein>
    <recommendedName>
        <fullName evidence="7 14">Ribonuclease HII</fullName>
        <shortName evidence="14">RNase HII</shortName>
        <ecNumber evidence="6 14">3.1.26.4</ecNumber>
    </recommendedName>
</protein>
<evidence type="ECO:0000256" key="12">
    <source>
        <dbReference type="ARBA" id="ARBA00022801"/>
    </source>
</evidence>
<dbReference type="EC" id="3.1.26.4" evidence="6 14"/>
<comment type="similarity">
    <text evidence="5 14 16">Belongs to the RNase HII family.</text>
</comment>
<dbReference type="InterPro" id="IPR036397">
    <property type="entry name" value="RNaseH_sf"/>
</dbReference>
<dbReference type="NCBIfam" id="NF000595">
    <property type="entry name" value="PRK00015.1-3"/>
    <property type="match status" value="1"/>
</dbReference>
<dbReference type="Gene3D" id="3.30.420.10">
    <property type="entry name" value="Ribonuclease H-like superfamily/Ribonuclease H"/>
    <property type="match status" value="1"/>
</dbReference>
<evidence type="ECO:0000313" key="19">
    <source>
        <dbReference type="Proteomes" id="UP001057481"/>
    </source>
</evidence>
<dbReference type="InterPro" id="IPR022898">
    <property type="entry name" value="RNase_HII"/>
</dbReference>
<dbReference type="SUPFAM" id="SSF53098">
    <property type="entry name" value="Ribonuclease H-like"/>
    <property type="match status" value="1"/>
</dbReference>
<dbReference type="InterPro" id="IPR012337">
    <property type="entry name" value="RNaseH-like_sf"/>
</dbReference>
<evidence type="ECO:0000256" key="10">
    <source>
        <dbReference type="ARBA" id="ARBA00022723"/>
    </source>
</evidence>
<comment type="cofactor">
    <cofactor evidence="2">
        <name>Mg(2+)</name>
        <dbReference type="ChEBI" id="CHEBI:18420"/>
    </cofactor>
</comment>
<dbReference type="PANTHER" id="PTHR10954">
    <property type="entry name" value="RIBONUCLEASE H2 SUBUNIT A"/>
    <property type="match status" value="1"/>
</dbReference>
<dbReference type="Pfam" id="PF01351">
    <property type="entry name" value="RNase_HII"/>
    <property type="match status" value="1"/>
</dbReference>
<evidence type="ECO:0000256" key="13">
    <source>
        <dbReference type="ARBA" id="ARBA00023211"/>
    </source>
</evidence>
<evidence type="ECO:0000256" key="1">
    <source>
        <dbReference type="ARBA" id="ARBA00000077"/>
    </source>
</evidence>
<evidence type="ECO:0000313" key="18">
    <source>
        <dbReference type="EMBL" id="MCM2436772.1"/>
    </source>
</evidence>
<dbReference type="Proteomes" id="UP001057481">
    <property type="component" value="Unassembled WGS sequence"/>
</dbReference>
<evidence type="ECO:0000256" key="9">
    <source>
        <dbReference type="ARBA" id="ARBA00022722"/>
    </source>
</evidence>
<evidence type="ECO:0000256" key="11">
    <source>
        <dbReference type="ARBA" id="ARBA00022759"/>
    </source>
</evidence>
<evidence type="ECO:0000256" key="14">
    <source>
        <dbReference type="HAMAP-Rule" id="MF_00052"/>
    </source>
</evidence>
<reference evidence="18" key="1">
    <citation type="submission" date="2021-04" db="EMBL/GenBank/DDBJ databases">
        <title>Taxonomic assessment of Weissella genus.</title>
        <authorList>
            <person name="Fanelli F."/>
            <person name="Chieffi D."/>
            <person name="Dell'Aquila A."/>
            <person name="Gyu-Sung C."/>
            <person name="Franz C.M.A.P."/>
            <person name="Fusco V."/>
        </authorList>
    </citation>
    <scope>NUCLEOTIDE SEQUENCE</scope>
    <source>
        <strain evidence="18">LMG 25373</strain>
    </source>
</reference>
<keyword evidence="10 14" id="KW-0479">Metal-binding</keyword>
<dbReference type="RefSeq" id="WP_205143266.1">
    <property type="nucleotide sequence ID" value="NZ_JAFBDN010000004.1"/>
</dbReference>
<comment type="subcellular location">
    <subcellularLocation>
        <location evidence="4 14">Cytoplasm</location>
    </subcellularLocation>
</comment>
<keyword evidence="12 14" id="KW-0378">Hydrolase</keyword>
<keyword evidence="13 14" id="KW-0464">Manganese</keyword>
<gene>
    <name evidence="14" type="primary">rnhB</name>
    <name evidence="18" type="ORF">KAK10_02345</name>
</gene>
<evidence type="ECO:0000256" key="6">
    <source>
        <dbReference type="ARBA" id="ARBA00012180"/>
    </source>
</evidence>
<dbReference type="EMBL" id="JAGMVS010000039">
    <property type="protein sequence ID" value="MCM2436772.1"/>
    <property type="molecule type" value="Genomic_DNA"/>
</dbReference>
<comment type="function">
    <text evidence="3 14 16">Endonuclease that specifically degrades the RNA of RNA-DNA hybrids.</text>
</comment>
<evidence type="ECO:0000256" key="3">
    <source>
        <dbReference type="ARBA" id="ARBA00004065"/>
    </source>
</evidence>
<evidence type="ECO:0000259" key="17">
    <source>
        <dbReference type="PROSITE" id="PS51975"/>
    </source>
</evidence>
<comment type="cofactor">
    <cofactor evidence="14 15">
        <name>Mn(2+)</name>
        <dbReference type="ChEBI" id="CHEBI:29035"/>
    </cofactor>
    <cofactor evidence="14 15">
        <name>Mg(2+)</name>
        <dbReference type="ChEBI" id="CHEBI:18420"/>
    </cofactor>
    <text evidence="14 15">Manganese or magnesium. Binds 1 divalent metal ion per monomer in the absence of substrate. May bind a second metal ion after substrate binding.</text>
</comment>
<evidence type="ECO:0000256" key="8">
    <source>
        <dbReference type="ARBA" id="ARBA00022490"/>
    </source>
</evidence>
<dbReference type="HAMAP" id="MF_00052_B">
    <property type="entry name" value="RNase_HII_B"/>
    <property type="match status" value="1"/>
</dbReference>
<evidence type="ECO:0000256" key="5">
    <source>
        <dbReference type="ARBA" id="ARBA00007383"/>
    </source>
</evidence>
<feature type="binding site" evidence="14 15">
    <location>
        <position position="76"/>
    </location>
    <ligand>
        <name>a divalent metal cation</name>
        <dbReference type="ChEBI" id="CHEBI:60240"/>
    </ligand>
</feature>
<accession>A0ABT0VFZ7</accession>
<proteinExistence type="inferred from homology"/>
<evidence type="ECO:0000256" key="7">
    <source>
        <dbReference type="ARBA" id="ARBA00019179"/>
    </source>
</evidence>
<keyword evidence="9 14" id="KW-0540">Nuclease</keyword>
<dbReference type="InterPro" id="IPR024567">
    <property type="entry name" value="RNase_HII/HIII_dom"/>
</dbReference>
<organism evidence="18 19">
    <name type="scientific">Periweissella beninensis</name>
    <dbReference type="NCBI Taxonomy" id="504936"/>
    <lineage>
        <taxon>Bacteria</taxon>
        <taxon>Bacillati</taxon>
        <taxon>Bacillota</taxon>
        <taxon>Bacilli</taxon>
        <taxon>Lactobacillales</taxon>
        <taxon>Lactobacillaceae</taxon>
        <taxon>Periweissella</taxon>
    </lineage>
</organism>
<comment type="caution">
    <text evidence="18">The sequence shown here is derived from an EMBL/GenBank/DDBJ whole genome shotgun (WGS) entry which is preliminary data.</text>
</comment>
<dbReference type="CDD" id="cd07182">
    <property type="entry name" value="RNase_HII_bacteria_HII_like"/>
    <property type="match status" value="1"/>
</dbReference>
<dbReference type="GO" id="GO:0004523">
    <property type="term" value="F:RNA-DNA hybrid ribonuclease activity"/>
    <property type="evidence" value="ECO:0007669"/>
    <property type="project" value="UniProtKB-EC"/>
</dbReference>
<dbReference type="PANTHER" id="PTHR10954:SF18">
    <property type="entry name" value="RIBONUCLEASE HII"/>
    <property type="match status" value="1"/>
</dbReference>
<feature type="binding site" evidence="14 15">
    <location>
        <position position="168"/>
    </location>
    <ligand>
        <name>a divalent metal cation</name>
        <dbReference type="ChEBI" id="CHEBI:60240"/>
    </ligand>
</feature>